<keyword evidence="3" id="KW-1185">Reference proteome</keyword>
<accession>A0ABR4EA99</accession>
<feature type="compositionally biased region" description="Basic and acidic residues" evidence="1">
    <location>
        <begin position="48"/>
        <end position="65"/>
    </location>
</feature>
<evidence type="ECO:0000256" key="1">
    <source>
        <dbReference type="SAM" id="MobiDB-lite"/>
    </source>
</evidence>
<dbReference type="EMBL" id="JBAWTH010000077">
    <property type="protein sequence ID" value="KAL2279346.1"/>
    <property type="molecule type" value="Genomic_DNA"/>
</dbReference>
<dbReference type="Proteomes" id="UP001600888">
    <property type="component" value="Unassembled WGS sequence"/>
</dbReference>
<proteinExistence type="predicted"/>
<comment type="caution">
    <text evidence="2">The sequence shown here is derived from an EMBL/GenBank/DDBJ whole genome shotgun (WGS) entry which is preliminary data.</text>
</comment>
<feature type="region of interest" description="Disordered" evidence="1">
    <location>
        <begin position="1"/>
        <end position="68"/>
    </location>
</feature>
<evidence type="ECO:0000313" key="2">
    <source>
        <dbReference type="EMBL" id="KAL2279346.1"/>
    </source>
</evidence>
<sequence length="96" mass="10195">MDATEQDSPKIPPAAGEAQGNVDDPTTKPLHPRRTPGLVGKAGGKVARKAEPAEPAEEGEKKTDPSRNITIDLDLAVKLKIELDLEVHGRVNIGLL</sequence>
<organism evidence="2 3">
    <name type="scientific">Diaporthe vaccinii</name>
    <dbReference type="NCBI Taxonomy" id="105482"/>
    <lineage>
        <taxon>Eukaryota</taxon>
        <taxon>Fungi</taxon>
        <taxon>Dikarya</taxon>
        <taxon>Ascomycota</taxon>
        <taxon>Pezizomycotina</taxon>
        <taxon>Sordariomycetes</taxon>
        <taxon>Sordariomycetidae</taxon>
        <taxon>Diaporthales</taxon>
        <taxon>Diaporthaceae</taxon>
        <taxon>Diaporthe</taxon>
        <taxon>Diaporthe eres species complex</taxon>
    </lineage>
</organism>
<gene>
    <name evidence="2" type="ORF">FJTKL_13547</name>
</gene>
<name>A0ABR4EA99_9PEZI</name>
<reference evidence="2 3" key="1">
    <citation type="submission" date="2024-03" db="EMBL/GenBank/DDBJ databases">
        <title>A high-quality draft genome sequence of Diaporthe vaccinii, a causative agent of upright dieback and viscid rot disease in cranberry plants.</title>
        <authorList>
            <person name="Sarrasin M."/>
            <person name="Lang B.F."/>
            <person name="Burger G."/>
        </authorList>
    </citation>
    <scope>NUCLEOTIDE SEQUENCE [LARGE SCALE GENOMIC DNA]</scope>
    <source>
        <strain evidence="2 3">IS7</strain>
    </source>
</reference>
<evidence type="ECO:0000313" key="3">
    <source>
        <dbReference type="Proteomes" id="UP001600888"/>
    </source>
</evidence>
<protein>
    <submittedName>
        <fullName evidence="2">Uncharacterized protein</fullName>
    </submittedName>
</protein>